<proteinExistence type="predicted"/>
<dbReference type="AlphaFoldDB" id="A0A1I9G139"/>
<organism evidence="1">
    <name type="scientific">Brugia malayi</name>
    <name type="common">Filarial nematode worm</name>
    <dbReference type="NCBI Taxonomy" id="6279"/>
    <lineage>
        <taxon>Eukaryota</taxon>
        <taxon>Metazoa</taxon>
        <taxon>Ecdysozoa</taxon>
        <taxon>Nematoda</taxon>
        <taxon>Chromadorea</taxon>
        <taxon>Rhabditida</taxon>
        <taxon>Spirurina</taxon>
        <taxon>Spiruromorpha</taxon>
        <taxon>Filarioidea</taxon>
        <taxon>Onchocercidae</taxon>
        <taxon>Brugia</taxon>
    </lineage>
</organism>
<reference evidence="1" key="1">
    <citation type="journal article" date="2007" name="Science">
        <title>Draft genome of the filarial nematode parasite Brugia malayi.</title>
        <authorList>
            <person name="Ghedin E."/>
            <person name="Wang S."/>
            <person name="Spiro D."/>
            <person name="Caler E."/>
            <person name="Zhao Q."/>
            <person name="Crabtree J."/>
            <person name="Allen J.E."/>
            <person name="Delcher A.L."/>
            <person name="Guiliano D.B."/>
            <person name="Miranda-Saavedra D."/>
            <person name="Angiuoli S.V."/>
            <person name="Creasy T."/>
            <person name="Amedeo P."/>
            <person name="Haas B."/>
            <person name="El-Sayed N.M."/>
            <person name="Wortman J.R."/>
            <person name="Feldblyum T."/>
            <person name="Tallon L."/>
            <person name="Schatz M."/>
            <person name="Shumway M."/>
            <person name="Koo H."/>
            <person name="Salzberg S.L."/>
            <person name="Schobel S."/>
            <person name="Pertea M."/>
            <person name="Pop M."/>
            <person name="White O."/>
            <person name="Barton G.J."/>
            <person name="Carlow C.K."/>
            <person name="Crawford M.J."/>
            <person name="Daub J."/>
            <person name="Dimmic M.W."/>
            <person name="Estes C.F."/>
            <person name="Foster J.M."/>
            <person name="Ganatra M."/>
            <person name="Gregory W.F."/>
            <person name="Johnson N.M."/>
            <person name="Jin J."/>
            <person name="Komuniecki R."/>
            <person name="Korf I."/>
            <person name="Kumar S."/>
            <person name="Laney S."/>
            <person name="Li B.W."/>
            <person name="Li W."/>
            <person name="Lindblom T.H."/>
            <person name="Lustigman S."/>
            <person name="Ma D."/>
            <person name="Maina C.V."/>
            <person name="Martin D.M."/>
            <person name="McCarter J.P."/>
            <person name="McReynolds L."/>
            <person name="Mitreva M."/>
            <person name="Nutman T.B."/>
            <person name="Parkinson J."/>
            <person name="Peregrin-Alvarez J.M."/>
            <person name="Poole C."/>
            <person name="Ren Q."/>
            <person name="Saunders L."/>
            <person name="Sluder A.E."/>
            <person name="Smith K."/>
            <person name="Stanke M."/>
            <person name="Unnasch T.R."/>
            <person name="Ware J."/>
            <person name="Wei A.D."/>
            <person name="Weil G."/>
            <person name="Williams D.J."/>
            <person name="Zhang Y."/>
            <person name="Williams S.A."/>
            <person name="Fraser-Liggett C."/>
            <person name="Slatko B."/>
            <person name="Blaxter M.L."/>
            <person name="Scott A.L."/>
        </authorList>
    </citation>
    <scope>NUCLEOTIDE SEQUENCE</scope>
    <source>
        <strain evidence="1">FR3</strain>
    </source>
</reference>
<sequence length="35" mass="4082">MSDEKTAHYVTFRCVLRSMFRPCRKSFSGGKQQKA</sequence>
<reference evidence="1" key="2">
    <citation type="submission" date="2012-12" db="EMBL/GenBank/DDBJ databases">
        <authorList>
            <consortium name="WormBase Consortium"/>
            <person name="Ghedin E."/>
            <person name="Paulini M."/>
        </authorList>
    </citation>
    <scope>NUCLEOTIDE SEQUENCE</scope>
    <source>
        <strain evidence="1">FR3</strain>
    </source>
</reference>
<evidence type="ECO:0000313" key="1">
    <source>
        <dbReference type="EMBL" id="CDP93800.1"/>
    </source>
</evidence>
<accession>A0A1I9G139</accession>
<name>A0A1I9G139_BRUMA</name>
<protein>
    <submittedName>
        <fullName evidence="1">Bm14165</fullName>
    </submittedName>
</protein>
<gene>
    <name evidence="1" type="primary">Bm14165</name>
    <name evidence="1" type="ORF">BM_Bm14165</name>
</gene>
<dbReference type="EMBL" id="LN856907">
    <property type="protein sequence ID" value="CDP93800.1"/>
    <property type="molecule type" value="Genomic_DNA"/>
</dbReference>